<evidence type="ECO:0000313" key="3">
    <source>
        <dbReference type="Proteomes" id="UP001568698"/>
    </source>
</evidence>
<gene>
    <name evidence="2" type="ORF">AB6M95_13335</name>
</gene>
<reference evidence="2 3" key="1">
    <citation type="submission" date="2024-08" db="EMBL/GenBank/DDBJ databases">
        <title>Sulfate-reducing bacteria isolated from formation water of the oil field in Kazakhstan and description of Pseudodesulfovibrio sp.</title>
        <authorList>
            <person name="Bidzhieva S.K."/>
            <person name="Tourova T.P."/>
            <person name="Grouzdev D.S."/>
            <person name="Beletsky A.V."/>
            <person name="Sokolova D.S."/>
            <person name="Samigullina S.R."/>
            <person name="Poltaraus A.B."/>
            <person name="Avtukh A.N."/>
            <person name="Tereshina V.M."/>
            <person name="Zhaparov N.S."/>
            <person name="Mardanov A.V."/>
            <person name="Nazina T.N."/>
        </authorList>
    </citation>
    <scope>NUCLEOTIDE SEQUENCE [LARGE SCALE GENOMIC DNA]</scope>
    <source>
        <strain evidence="2 3">9FUS</strain>
    </source>
</reference>
<keyword evidence="3" id="KW-1185">Reference proteome</keyword>
<comment type="caution">
    <text evidence="2">The sequence shown here is derived from an EMBL/GenBank/DDBJ whole genome shotgun (WGS) entry which is preliminary data.</text>
</comment>
<dbReference type="InterPro" id="IPR029052">
    <property type="entry name" value="Metallo-depent_PP-like"/>
</dbReference>
<dbReference type="Gene3D" id="3.60.21.10">
    <property type="match status" value="1"/>
</dbReference>
<dbReference type="Proteomes" id="UP001568698">
    <property type="component" value="Unassembled WGS sequence"/>
</dbReference>
<dbReference type="Pfam" id="PF00149">
    <property type="entry name" value="Metallophos"/>
    <property type="match status" value="1"/>
</dbReference>
<dbReference type="RefSeq" id="WP_371387254.1">
    <property type="nucleotide sequence ID" value="NZ_JBGLYH010000040.1"/>
</dbReference>
<evidence type="ECO:0000313" key="2">
    <source>
        <dbReference type="EMBL" id="MEZ7197741.1"/>
    </source>
</evidence>
<dbReference type="EMBL" id="JBGLYH010000040">
    <property type="protein sequence ID" value="MEZ7197741.1"/>
    <property type="molecule type" value="Genomic_DNA"/>
</dbReference>
<accession>A0ABV4K619</accession>
<evidence type="ECO:0000259" key="1">
    <source>
        <dbReference type="Pfam" id="PF00149"/>
    </source>
</evidence>
<protein>
    <submittedName>
        <fullName evidence="2">Metallophosphoesterase</fullName>
    </submittedName>
</protein>
<proteinExistence type="predicted"/>
<dbReference type="InterPro" id="IPR004843">
    <property type="entry name" value="Calcineurin-like_PHP"/>
</dbReference>
<sequence length="232" mass="26607">MILIVGDTHANWGQVNKLIEIQQPDLILQCGDFGFWPGHRLYDPATKLHPGSTHIHWIDGNHDDHQAIQKRLRANQLHLSEGLPNVVFQPRGSTLTLPDGRTILFAGGAFSVDNRMRLPGRDWFPDLEVLTEKDLKNFPDPTSIKIDIVISHTAPDEFSADGLPLDLWPEWWDRDQDPSTKVLSKVLHVYKPSLWFFGHFHLYQEGSYEGCRWYGLDHAKGSTRWWMELPGA</sequence>
<organism evidence="2 3">
    <name type="scientific">Pseudodesulfovibrio karagichevae</name>
    <dbReference type="NCBI Taxonomy" id="3239305"/>
    <lineage>
        <taxon>Bacteria</taxon>
        <taxon>Pseudomonadati</taxon>
        <taxon>Thermodesulfobacteriota</taxon>
        <taxon>Desulfovibrionia</taxon>
        <taxon>Desulfovibrionales</taxon>
        <taxon>Desulfovibrionaceae</taxon>
    </lineage>
</organism>
<name>A0ABV4K619_9BACT</name>
<feature type="domain" description="Calcineurin-like phosphoesterase" evidence="1">
    <location>
        <begin position="2"/>
        <end position="202"/>
    </location>
</feature>
<dbReference type="SUPFAM" id="SSF56300">
    <property type="entry name" value="Metallo-dependent phosphatases"/>
    <property type="match status" value="1"/>
</dbReference>